<protein>
    <submittedName>
        <fullName evidence="10">TonB-dependent receptor</fullName>
    </submittedName>
</protein>
<keyword evidence="10" id="KW-0675">Receptor</keyword>
<sequence length="103" mass="11404">AAGLEPEKAKTYELGTRYDNGSWGGEITLFYIDFDDELQYVSNDVGWTNLGATKHQGIETSGHYDFAALDPRLDGLSVYGSLTYTRATYEGDIPSFKGRDLPL</sequence>
<dbReference type="Pfam" id="PF00593">
    <property type="entry name" value="TonB_dep_Rec_b-barrel"/>
    <property type="match status" value="1"/>
</dbReference>
<keyword evidence="2 8" id="KW-0813">Transport</keyword>
<feature type="non-terminal residue" evidence="10">
    <location>
        <position position="103"/>
    </location>
</feature>
<dbReference type="Gene3D" id="2.40.170.20">
    <property type="entry name" value="TonB-dependent receptor, beta-barrel domain"/>
    <property type="match status" value="1"/>
</dbReference>
<organism evidence="10 11">
    <name type="scientific">Pseudomonas aeruginosa</name>
    <dbReference type="NCBI Taxonomy" id="287"/>
    <lineage>
        <taxon>Bacteria</taxon>
        <taxon>Pseudomonadati</taxon>
        <taxon>Pseudomonadota</taxon>
        <taxon>Gammaproteobacteria</taxon>
        <taxon>Pseudomonadales</taxon>
        <taxon>Pseudomonadaceae</taxon>
        <taxon>Pseudomonas</taxon>
    </lineage>
</organism>
<keyword evidence="5" id="KW-0798">TonB box</keyword>
<evidence type="ECO:0000256" key="1">
    <source>
        <dbReference type="ARBA" id="ARBA00004571"/>
    </source>
</evidence>
<evidence type="ECO:0000256" key="2">
    <source>
        <dbReference type="ARBA" id="ARBA00022448"/>
    </source>
</evidence>
<proteinExistence type="inferred from homology"/>
<dbReference type="PANTHER" id="PTHR30442:SF0">
    <property type="entry name" value="FE(3+) DICITRATE TRANSPORT PROTEIN FECA"/>
    <property type="match status" value="1"/>
</dbReference>
<dbReference type="EMBL" id="QORE01003540">
    <property type="protein sequence ID" value="RCI68988.1"/>
    <property type="molecule type" value="Genomic_DNA"/>
</dbReference>
<evidence type="ECO:0000256" key="6">
    <source>
        <dbReference type="ARBA" id="ARBA00023136"/>
    </source>
</evidence>
<feature type="domain" description="TonB-dependent receptor-like beta-barrel" evidence="9">
    <location>
        <begin position="4"/>
        <end position="102"/>
    </location>
</feature>
<dbReference type="PANTHER" id="PTHR30442">
    <property type="entry name" value="IRON III DICITRATE TRANSPORT PROTEIN FECA"/>
    <property type="match status" value="1"/>
</dbReference>
<evidence type="ECO:0000256" key="8">
    <source>
        <dbReference type="PROSITE-ProRule" id="PRU01360"/>
    </source>
</evidence>
<dbReference type="InterPro" id="IPR036942">
    <property type="entry name" value="Beta-barrel_TonB_sf"/>
</dbReference>
<dbReference type="InterPro" id="IPR000531">
    <property type="entry name" value="Beta-barrel_TonB"/>
</dbReference>
<dbReference type="InterPro" id="IPR039426">
    <property type="entry name" value="TonB-dep_rcpt-like"/>
</dbReference>
<feature type="non-terminal residue" evidence="10">
    <location>
        <position position="1"/>
    </location>
</feature>
<evidence type="ECO:0000256" key="5">
    <source>
        <dbReference type="ARBA" id="ARBA00023077"/>
    </source>
</evidence>
<dbReference type="GO" id="GO:0033214">
    <property type="term" value="P:siderophore-iron import into cell"/>
    <property type="evidence" value="ECO:0007669"/>
    <property type="project" value="TreeGrafter"/>
</dbReference>
<reference evidence="10 11" key="1">
    <citation type="submission" date="2018-07" db="EMBL/GenBank/DDBJ databases">
        <title>Mechanisms of high-level aminoglycoside resistance among Gram-negative pathogens in Brazil.</title>
        <authorList>
            <person name="Ballaben A.S."/>
            <person name="Darini A.L.C."/>
            <person name="Doi Y."/>
        </authorList>
    </citation>
    <scope>NUCLEOTIDE SEQUENCE [LARGE SCALE GENOMIC DNA]</scope>
    <source>
        <strain evidence="10 11">B2-305</strain>
    </source>
</reference>
<name>A0A367LW44_PSEAI</name>
<keyword evidence="7 8" id="KW-0998">Cell outer membrane</keyword>
<accession>A0A367LW44</accession>
<comment type="subcellular location">
    <subcellularLocation>
        <location evidence="1 8">Cell outer membrane</location>
        <topology evidence="1 8">Multi-pass membrane protein</topology>
    </subcellularLocation>
</comment>
<comment type="caution">
    <text evidence="10">The sequence shown here is derived from an EMBL/GenBank/DDBJ whole genome shotgun (WGS) entry which is preliminary data.</text>
</comment>
<evidence type="ECO:0000256" key="3">
    <source>
        <dbReference type="ARBA" id="ARBA00022452"/>
    </source>
</evidence>
<comment type="similarity">
    <text evidence="8">Belongs to the TonB-dependent receptor family.</text>
</comment>
<dbReference type="GO" id="GO:0009279">
    <property type="term" value="C:cell outer membrane"/>
    <property type="evidence" value="ECO:0007669"/>
    <property type="project" value="UniProtKB-SubCell"/>
</dbReference>
<evidence type="ECO:0000256" key="4">
    <source>
        <dbReference type="ARBA" id="ARBA00022692"/>
    </source>
</evidence>
<keyword evidence="6 8" id="KW-0472">Membrane</keyword>
<dbReference type="SUPFAM" id="SSF56935">
    <property type="entry name" value="Porins"/>
    <property type="match status" value="1"/>
</dbReference>
<evidence type="ECO:0000259" key="9">
    <source>
        <dbReference type="Pfam" id="PF00593"/>
    </source>
</evidence>
<dbReference type="AlphaFoldDB" id="A0A367LW44"/>
<evidence type="ECO:0000313" key="10">
    <source>
        <dbReference type="EMBL" id="RCI68988.1"/>
    </source>
</evidence>
<keyword evidence="3 8" id="KW-1134">Transmembrane beta strand</keyword>
<dbReference type="Proteomes" id="UP000253594">
    <property type="component" value="Unassembled WGS sequence"/>
</dbReference>
<evidence type="ECO:0000256" key="7">
    <source>
        <dbReference type="ARBA" id="ARBA00023237"/>
    </source>
</evidence>
<gene>
    <name evidence="10" type="ORF">DT376_42295</name>
</gene>
<evidence type="ECO:0000313" key="11">
    <source>
        <dbReference type="Proteomes" id="UP000253594"/>
    </source>
</evidence>
<dbReference type="PROSITE" id="PS52016">
    <property type="entry name" value="TONB_DEPENDENT_REC_3"/>
    <property type="match status" value="1"/>
</dbReference>
<keyword evidence="4 8" id="KW-0812">Transmembrane</keyword>